<gene>
    <name evidence="2" type="ORF">PIB30_067676</name>
</gene>
<evidence type="ECO:0000313" key="2">
    <source>
        <dbReference type="EMBL" id="MED6125343.1"/>
    </source>
</evidence>
<proteinExistence type="predicted"/>
<comment type="caution">
    <text evidence="2">The sequence shown here is derived from an EMBL/GenBank/DDBJ whole genome shotgun (WGS) entry which is preliminary data.</text>
</comment>
<dbReference type="EMBL" id="JASCZI010030919">
    <property type="protein sequence ID" value="MED6125343.1"/>
    <property type="molecule type" value="Genomic_DNA"/>
</dbReference>
<feature type="transmembrane region" description="Helical" evidence="1">
    <location>
        <begin position="50"/>
        <end position="68"/>
    </location>
</feature>
<evidence type="ECO:0000256" key="1">
    <source>
        <dbReference type="SAM" id="Phobius"/>
    </source>
</evidence>
<dbReference type="Proteomes" id="UP001341840">
    <property type="component" value="Unassembled WGS sequence"/>
</dbReference>
<protein>
    <submittedName>
        <fullName evidence="2">Uncharacterized protein</fullName>
    </submittedName>
</protein>
<name>A0ABU6RNK0_9FABA</name>
<organism evidence="2 3">
    <name type="scientific">Stylosanthes scabra</name>
    <dbReference type="NCBI Taxonomy" id="79078"/>
    <lineage>
        <taxon>Eukaryota</taxon>
        <taxon>Viridiplantae</taxon>
        <taxon>Streptophyta</taxon>
        <taxon>Embryophyta</taxon>
        <taxon>Tracheophyta</taxon>
        <taxon>Spermatophyta</taxon>
        <taxon>Magnoliopsida</taxon>
        <taxon>eudicotyledons</taxon>
        <taxon>Gunneridae</taxon>
        <taxon>Pentapetalae</taxon>
        <taxon>rosids</taxon>
        <taxon>fabids</taxon>
        <taxon>Fabales</taxon>
        <taxon>Fabaceae</taxon>
        <taxon>Papilionoideae</taxon>
        <taxon>50 kb inversion clade</taxon>
        <taxon>dalbergioids sensu lato</taxon>
        <taxon>Dalbergieae</taxon>
        <taxon>Pterocarpus clade</taxon>
        <taxon>Stylosanthes</taxon>
    </lineage>
</organism>
<evidence type="ECO:0000313" key="3">
    <source>
        <dbReference type="Proteomes" id="UP001341840"/>
    </source>
</evidence>
<keyword evidence="3" id="KW-1185">Reference proteome</keyword>
<accession>A0ABU6RNK0</accession>
<sequence>MRARVKLRVASRIDSELIQKKLWHYSPVPSAAITSTPELPLMHRLQLHEALFILYVFIPYLRYGYHVFLSISPLQFYESFEFWMFVISRFLSFQGRSSLGKDQESSPMRGYGNGRWSNSKLEDALGVMAVKGCTWMLKWSGGTAYV</sequence>
<keyword evidence="1" id="KW-1133">Transmembrane helix</keyword>
<reference evidence="2 3" key="1">
    <citation type="journal article" date="2023" name="Plants (Basel)">
        <title>Bridging the Gap: Combining Genomics and Transcriptomics Approaches to Understand Stylosanthes scabra, an Orphan Legume from the Brazilian Caatinga.</title>
        <authorList>
            <person name="Ferreira-Neto J.R.C."/>
            <person name="da Silva M.D."/>
            <person name="Binneck E."/>
            <person name="de Melo N.F."/>
            <person name="da Silva R.H."/>
            <person name="de Melo A.L.T.M."/>
            <person name="Pandolfi V."/>
            <person name="Bustamante F.O."/>
            <person name="Brasileiro-Vidal A.C."/>
            <person name="Benko-Iseppon A.M."/>
        </authorList>
    </citation>
    <scope>NUCLEOTIDE SEQUENCE [LARGE SCALE GENOMIC DNA]</scope>
    <source>
        <tissue evidence="2">Leaves</tissue>
    </source>
</reference>
<keyword evidence="1" id="KW-0812">Transmembrane</keyword>
<keyword evidence="1" id="KW-0472">Membrane</keyword>